<proteinExistence type="predicted"/>
<accession>A0ABS5I8X0</accession>
<dbReference type="Proteomes" id="UP000680714">
    <property type="component" value="Unassembled WGS sequence"/>
</dbReference>
<evidence type="ECO:0000313" key="2">
    <source>
        <dbReference type="Proteomes" id="UP000680714"/>
    </source>
</evidence>
<comment type="caution">
    <text evidence="1">The sequence shown here is derived from an EMBL/GenBank/DDBJ whole genome shotgun (WGS) entry which is preliminary data.</text>
</comment>
<dbReference type="RefSeq" id="WP_211546307.1">
    <property type="nucleotide sequence ID" value="NZ_JAGTUF010000001.1"/>
</dbReference>
<protein>
    <submittedName>
        <fullName evidence="1">Uncharacterized protein</fullName>
    </submittedName>
</protein>
<reference evidence="1 2" key="1">
    <citation type="submission" date="2021-04" db="EMBL/GenBank/DDBJ databases">
        <title>Magnetospirillum sulfuroxidans sp. nov., a facultative chemolithoautotrophic sulfur-oxidizing alphaproteobacterium isolated from freshwater sediment and proposals for Paramagetospirillum gen. nov., and Magnetospirillaceae fam. nov.</title>
        <authorList>
            <person name="Koziaeva V."/>
            <person name="Geelhoed J.S."/>
            <person name="Sorokin D.Y."/>
            <person name="Grouzdev D.S."/>
        </authorList>
    </citation>
    <scope>NUCLEOTIDE SEQUENCE [LARGE SCALE GENOMIC DNA]</scope>
    <source>
        <strain evidence="1 2">J10</strain>
    </source>
</reference>
<evidence type="ECO:0000313" key="1">
    <source>
        <dbReference type="EMBL" id="MBR9970851.1"/>
    </source>
</evidence>
<gene>
    <name evidence="1" type="ORF">KEC16_03885</name>
</gene>
<name>A0ABS5I8X0_9PROT</name>
<organism evidence="1 2">
    <name type="scientific">Magnetospirillum sulfuroxidans</name>
    <dbReference type="NCBI Taxonomy" id="611300"/>
    <lineage>
        <taxon>Bacteria</taxon>
        <taxon>Pseudomonadati</taxon>
        <taxon>Pseudomonadota</taxon>
        <taxon>Alphaproteobacteria</taxon>
        <taxon>Rhodospirillales</taxon>
        <taxon>Rhodospirillaceae</taxon>
        <taxon>Magnetospirillum</taxon>
    </lineage>
</organism>
<sequence length="170" mass="19023">MDWCIAFDGWVAADEGRQCLALWHYFDKTGSNRSGPARMRPETRIDFGADAYIIPDGLVFFENADKRIAAAVELENRTDPKRVVEKLKVHMEAIRSGAVTRRFEHDKANRVLSISTEASLAVRIMERMLAVPGFREQFLPLFAFNVLDSVKADFGSGWVLADGSPAGIFV</sequence>
<dbReference type="EMBL" id="JAGTUF010000001">
    <property type="protein sequence ID" value="MBR9970851.1"/>
    <property type="molecule type" value="Genomic_DNA"/>
</dbReference>
<keyword evidence="2" id="KW-1185">Reference proteome</keyword>